<dbReference type="GO" id="GO:0008260">
    <property type="term" value="F:succinyl-CoA:3-oxo-acid CoA-transferase activity"/>
    <property type="evidence" value="ECO:0007669"/>
    <property type="project" value="UniProtKB-EC"/>
</dbReference>
<name>A0A1Z5JIX3_FISSO</name>
<dbReference type="InterPro" id="IPR037171">
    <property type="entry name" value="NagB/RpiA_transferase-like"/>
</dbReference>
<protein>
    <recommendedName>
        <fullName evidence="3">Succinyl-CoA:3-ketoacid-coenzyme A transferase</fullName>
        <ecNumber evidence="3">2.8.3.5</ecNumber>
    </recommendedName>
</protein>
<dbReference type="Proteomes" id="UP000198406">
    <property type="component" value="Unassembled WGS sequence"/>
</dbReference>
<comment type="pathway">
    <text evidence="3">Ketone metabolism; succinyl-CoA degradation; acetoacetyl-CoA from succinyl-CoA: step 1/1.</text>
</comment>
<evidence type="ECO:0000313" key="5">
    <source>
        <dbReference type="EMBL" id="GAX13711.1"/>
    </source>
</evidence>
<keyword evidence="2 3" id="KW-0808">Transferase</keyword>
<comment type="function">
    <text evidence="3">Key enzyme for ketone body catabolism. Transfers the CoA moiety from succinate to acetoacetate. Formation of the enzyme-CoA intermediate proceeds via an unstable anhydride species formed between the carboxylate groups of the enzyme and substrate.</text>
</comment>
<dbReference type="EMBL" id="BDSP01000072">
    <property type="protein sequence ID" value="GAX13711.1"/>
    <property type="molecule type" value="Genomic_DNA"/>
</dbReference>
<dbReference type="SMART" id="SM00882">
    <property type="entry name" value="CoA_trans"/>
    <property type="match status" value="2"/>
</dbReference>
<keyword evidence="6" id="KW-1185">Reference proteome</keyword>
<comment type="similarity">
    <text evidence="1 3">Belongs to the 3-oxoacid CoA-transferase family.</text>
</comment>
<dbReference type="InterPro" id="IPR014388">
    <property type="entry name" value="3-oxoacid_CoA-transferase"/>
</dbReference>
<dbReference type="PANTHER" id="PTHR13707">
    <property type="entry name" value="KETOACID-COENZYME A TRANSFERASE"/>
    <property type="match status" value="1"/>
</dbReference>
<feature type="active site" description="5-glutamyl coenzyme A thioester intermediate" evidence="4">
    <location>
        <position position="349"/>
    </location>
</feature>
<dbReference type="EC" id="2.8.3.5" evidence="3"/>
<dbReference type="AlphaFoldDB" id="A0A1Z5JIX3"/>
<dbReference type="Pfam" id="PF01144">
    <property type="entry name" value="CoA_trans"/>
    <property type="match status" value="2"/>
</dbReference>
<dbReference type="InterPro" id="IPR012791">
    <property type="entry name" value="3-oxoacid_CoA-transf_B"/>
</dbReference>
<dbReference type="NCBIfam" id="TIGR02429">
    <property type="entry name" value="pcaI_scoA_fam"/>
    <property type="match status" value="1"/>
</dbReference>
<dbReference type="PANTHER" id="PTHR13707:SF60">
    <property type="entry name" value="ACETATE COA-TRANSFERASE SUBUNIT ALPHA"/>
    <property type="match status" value="1"/>
</dbReference>
<organism evidence="5 6">
    <name type="scientific">Fistulifera solaris</name>
    <name type="common">Oleaginous diatom</name>
    <dbReference type="NCBI Taxonomy" id="1519565"/>
    <lineage>
        <taxon>Eukaryota</taxon>
        <taxon>Sar</taxon>
        <taxon>Stramenopiles</taxon>
        <taxon>Ochrophyta</taxon>
        <taxon>Bacillariophyta</taxon>
        <taxon>Bacillariophyceae</taxon>
        <taxon>Bacillariophycidae</taxon>
        <taxon>Naviculales</taxon>
        <taxon>Naviculaceae</taxon>
        <taxon>Fistulifera</taxon>
    </lineage>
</organism>
<dbReference type="SUPFAM" id="SSF100950">
    <property type="entry name" value="NagB/RpiA/CoA transferase-like"/>
    <property type="match status" value="2"/>
</dbReference>
<evidence type="ECO:0000256" key="2">
    <source>
        <dbReference type="ARBA" id="ARBA00022679"/>
    </source>
</evidence>
<dbReference type="Gene3D" id="3.40.1080.10">
    <property type="entry name" value="Glutaconate Coenzyme A-transferase"/>
    <property type="match status" value="2"/>
</dbReference>
<dbReference type="FunFam" id="3.40.1080.10:FF:000001">
    <property type="entry name" value="Succinyl-coa:3-ketoacid-coenzyme a transferase subunit b"/>
    <property type="match status" value="1"/>
</dbReference>
<evidence type="ECO:0000256" key="3">
    <source>
        <dbReference type="PIRNR" id="PIRNR000858"/>
    </source>
</evidence>
<keyword evidence="3" id="KW-0496">Mitochondrion</keyword>
<dbReference type="OrthoDB" id="1933379at2759"/>
<proteinExistence type="inferred from homology"/>
<dbReference type="GO" id="GO:0046952">
    <property type="term" value="P:ketone body catabolic process"/>
    <property type="evidence" value="ECO:0007669"/>
    <property type="project" value="InterPro"/>
</dbReference>
<comment type="caution">
    <text evidence="5">The sequence shown here is derived from an EMBL/GenBank/DDBJ whole genome shotgun (WGS) entry which is preliminary data.</text>
</comment>
<dbReference type="UniPathway" id="UPA00929">
    <property type="reaction ID" value="UER00894"/>
</dbReference>
<gene>
    <name evidence="5" type="ORF">FisN_2Hh543</name>
</gene>
<dbReference type="InParanoid" id="A0A1Z5JIX3"/>
<dbReference type="InterPro" id="IPR004165">
    <property type="entry name" value="CoA_trans_fam_I"/>
</dbReference>
<sequence>MTTMMKHSQASLSLCFRIYRRYYFKAFSTSSTAQLPHSKVVNSAEEALQGIDLHNKTLAVGGFGLGGNPETLIDAIATSPAASHLTVVSLTAGTDHQGIGQLLQANKVRRLMSSYVGENKFLEQEFFAGRLQIELIPQGTLAERLRAAGTGIPAFYTPTGAGTIYALGGIPIQYKNDGSHRPVLTSSPRETRVFHGIEYVLEHALPADVSIVKAAVADTRGNLVFHGTARNSNPDCAMAGRITIAEAEQIVEAGTLSPSDIHLPGVYVHKVIPATRNEKTIERLRLSFDSTNGGKNGNGEASKNDGRVRIMKRAAREFQDGFYVNLGIGIPTMASNYVPDNVKIELQAENGLMGIGPYPKTAEKADADYINAGKETITALPGASAFSSSTSFGMIRGGRIDLTILGGLQCSVSGDLANWIVPGKIVKGMGGAMDLVGAPGSRVVVTMDHTAKDGTPKILQECTLPLTGHKVVDRIITDMAVFDCDKKGGTGLTLIEIAPGITVDDVRAATACDFMVVDPLPLMVDDE</sequence>
<evidence type="ECO:0000313" key="6">
    <source>
        <dbReference type="Proteomes" id="UP000198406"/>
    </source>
</evidence>
<accession>A0A1Z5JIX3</accession>
<comment type="catalytic activity">
    <reaction evidence="3">
        <text>a 3-oxo acid + succinyl-CoA = a 3-oxoacyl-CoA + succinate</text>
        <dbReference type="Rhea" id="RHEA:24564"/>
        <dbReference type="ChEBI" id="CHEBI:30031"/>
        <dbReference type="ChEBI" id="CHEBI:35973"/>
        <dbReference type="ChEBI" id="CHEBI:57292"/>
        <dbReference type="ChEBI" id="CHEBI:90726"/>
        <dbReference type="EC" id="2.8.3.5"/>
    </reaction>
</comment>
<dbReference type="PIRSF" id="PIRSF000858">
    <property type="entry name" value="SCOT-t"/>
    <property type="match status" value="1"/>
</dbReference>
<dbReference type="InterPro" id="IPR012792">
    <property type="entry name" value="3-oxoacid_CoA-transf_A"/>
</dbReference>
<reference evidence="5 6" key="1">
    <citation type="journal article" date="2015" name="Plant Cell">
        <title>Oil accumulation by the oleaginous diatom Fistulifera solaris as revealed by the genome and transcriptome.</title>
        <authorList>
            <person name="Tanaka T."/>
            <person name="Maeda Y."/>
            <person name="Veluchamy A."/>
            <person name="Tanaka M."/>
            <person name="Abida H."/>
            <person name="Marechal E."/>
            <person name="Bowler C."/>
            <person name="Muto M."/>
            <person name="Sunaga Y."/>
            <person name="Tanaka M."/>
            <person name="Yoshino T."/>
            <person name="Taniguchi T."/>
            <person name="Fukuda Y."/>
            <person name="Nemoto M."/>
            <person name="Matsumoto M."/>
            <person name="Wong P.S."/>
            <person name="Aburatani S."/>
            <person name="Fujibuchi W."/>
        </authorList>
    </citation>
    <scope>NUCLEOTIDE SEQUENCE [LARGE SCALE GENOMIC DNA]</scope>
    <source>
        <strain evidence="5 6">JPCC DA0580</strain>
    </source>
</reference>
<evidence type="ECO:0000256" key="4">
    <source>
        <dbReference type="PIRSR" id="PIRSR000858-1"/>
    </source>
</evidence>
<dbReference type="NCBIfam" id="TIGR02428">
    <property type="entry name" value="pcaJ_scoB_fam"/>
    <property type="match status" value="1"/>
</dbReference>
<evidence type="ECO:0000256" key="1">
    <source>
        <dbReference type="ARBA" id="ARBA00007154"/>
    </source>
</evidence>